<organism evidence="2 3">
    <name type="scientific">Paenibacillus cremeus</name>
    <dbReference type="NCBI Taxonomy" id="2163881"/>
    <lineage>
        <taxon>Bacteria</taxon>
        <taxon>Bacillati</taxon>
        <taxon>Bacillota</taxon>
        <taxon>Bacilli</taxon>
        <taxon>Bacillales</taxon>
        <taxon>Paenibacillaceae</taxon>
        <taxon>Paenibacillus</taxon>
    </lineage>
</organism>
<accession>A0A559KDG9</accession>
<dbReference type="CDD" id="cd24007">
    <property type="entry name" value="ASKHA_NBD_eukNAGK-like"/>
    <property type="match status" value="1"/>
</dbReference>
<dbReference type="RefSeq" id="WP_144845666.1">
    <property type="nucleotide sequence ID" value="NZ_VNJI01000009.1"/>
</dbReference>
<dbReference type="PANTHER" id="PTHR43190">
    <property type="entry name" value="N-ACETYL-D-GLUCOSAMINE KINASE"/>
    <property type="match status" value="1"/>
</dbReference>
<keyword evidence="3" id="KW-1185">Reference proteome</keyword>
<evidence type="ECO:0000313" key="2">
    <source>
        <dbReference type="EMBL" id="TVY10181.1"/>
    </source>
</evidence>
<dbReference type="Gene3D" id="3.30.420.40">
    <property type="match status" value="2"/>
</dbReference>
<comment type="caution">
    <text evidence="2">The sequence shown here is derived from an EMBL/GenBank/DDBJ whole genome shotgun (WGS) entry which is preliminary data.</text>
</comment>
<dbReference type="SUPFAM" id="SSF53067">
    <property type="entry name" value="Actin-like ATPase domain"/>
    <property type="match status" value="2"/>
</dbReference>
<dbReference type="InterPro" id="IPR002731">
    <property type="entry name" value="ATPase_BadF"/>
</dbReference>
<keyword evidence="2" id="KW-0418">Kinase</keyword>
<dbReference type="GO" id="GO:0016301">
    <property type="term" value="F:kinase activity"/>
    <property type="evidence" value="ECO:0007669"/>
    <property type="project" value="UniProtKB-KW"/>
</dbReference>
<proteinExistence type="predicted"/>
<evidence type="ECO:0000259" key="1">
    <source>
        <dbReference type="Pfam" id="PF01869"/>
    </source>
</evidence>
<dbReference type="InterPro" id="IPR052519">
    <property type="entry name" value="Euk-type_GlcNAc_Kinase"/>
</dbReference>
<name>A0A559KDG9_9BACL</name>
<dbReference type="Proteomes" id="UP000317036">
    <property type="component" value="Unassembled WGS sequence"/>
</dbReference>
<dbReference type="EMBL" id="VNJI01000009">
    <property type="protein sequence ID" value="TVY10181.1"/>
    <property type="molecule type" value="Genomic_DNA"/>
</dbReference>
<dbReference type="AlphaFoldDB" id="A0A559KDG9"/>
<sequence>MTTESSAMERRMEGQRFIGIDGGGTKTVCILGEPDGTILAMSRGESSSVKSRPWEEVQRVLLTLIQDVLEKTGTPASQLGGVFLGLAGSDRPEDRQRVQDWLRTELPDEVAITVHNDAVTALIAGTWGQRGIALISGTGSIAYGFDPATDTFVRVGGWGYLLGDEGSGFDLGRQALLAVMRAYDGRGEATALTSLVLDRWSLERPEQLINTIYGQDNIRTAIADGSKLVVRAAAEGDSVAVGLVEEAVECLEALVRTAATRMGLPLTGDPLASHGVMTLVLSGGLFNDAWFLKQFLATPTMRTGAFDVQLLERPPVIGAYLLALQEHGLELTEAMKTRMEASITRLL</sequence>
<dbReference type="Pfam" id="PF01869">
    <property type="entry name" value="BcrAD_BadFG"/>
    <property type="match status" value="1"/>
</dbReference>
<gene>
    <name evidence="2" type="ORF">FPZ49_08885</name>
</gene>
<keyword evidence="2" id="KW-0808">Transferase</keyword>
<dbReference type="PANTHER" id="PTHR43190:SF3">
    <property type="entry name" value="N-ACETYL-D-GLUCOSAMINE KINASE"/>
    <property type="match status" value="1"/>
</dbReference>
<reference evidence="2 3" key="1">
    <citation type="submission" date="2019-07" db="EMBL/GenBank/DDBJ databases">
        <authorList>
            <person name="Kim J."/>
        </authorList>
    </citation>
    <scope>NUCLEOTIDE SEQUENCE [LARGE SCALE GENOMIC DNA]</scope>
    <source>
        <strain evidence="2 3">JC52</strain>
    </source>
</reference>
<dbReference type="OrthoDB" id="9772633at2"/>
<feature type="domain" description="ATPase BadF/BadG/BcrA/BcrD type" evidence="1">
    <location>
        <begin position="18"/>
        <end position="323"/>
    </location>
</feature>
<evidence type="ECO:0000313" key="3">
    <source>
        <dbReference type="Proteomes" id="UP000317036"/>
    </source>
</evidence>
<protein>
    <submittedName>
        <fullName evidence="2">N-acetylglucosamine kinase</fullName>
    </submittedName>
</protein>
<dbReference type="InterPro" id="IPR043129">
    <property type="entry name" value="ATPase_NBD"/>
</dbReference>